<dbReference type="SUPFAM" id="SSF160387">
    <property type="entry name" value="NosL/MerB-like"/>
    <property type="match status" value="1"/>
</dbReference>
<dbReference type="EMBL" id="FIZP01000001">
    <property type="protein sequence ID" value="CZE46613.1"/>
    <property type="molecule type" value="Genomic_DNA"/>
</dbReference>
<accession>A0A128EEI1</accession>
<proteinExistence type="predicted"/>
<dbReference type="RefSeq" id="WP_075539992.1">
    <property type="nucleotide sequence ID" value="NZ_CP053844.1"/>
</dbReference>
<gene>
    <name evidence="1" type="ORF">ERS672216_00469</name>
</gene>
<dbReference type="Gene3D" id="3.30.70.2050">
    <property type="match status" value="1"/>
</dbReference>
<name>A0A128EEI1_9BACT</name>
<dbReference type="PANTHER" id="PTHR41247">
    <property type="entry name" value="HTH-TYPE TRANSCRIPTIONAL REPRESSOR YCNK"/>
    <property type="match status" value="1"/>
</dbReference>
<dbReference type="AlphaFoldDB" id="A0A128EEI1"/>
<dbReference type="Proteomes" id="UP000069632">
    <property type="component" value="Unassembled WGS sequence"/>
</dbReference>
<protein>
    <submittedName>
        <fullName evidence="1">NosL protein</fullName>
    </submittedName>
</protein>
<evidence type="ECO:0000313" key="1">
    <source>
        <dbReference type="EMBL" id="CZE46613.1"/>
    </source>
</evidence>
<dbReference type="Pfam" id="PF05573">
    <property type="entry name" value="NosL"/>
    <property type="match status" value="1"/>
</dbReference>
<evidence type="ECO:0000313" key="2">
    <source>
        <dbReference type="Proteomes" id="UP000069632"/>
    </source>
</evidence>
<dbReference type="InterPro" id="IPR008719">
    <property type="entry name" value="N2O_reductase_NosL"/>
</dbReference>
<reference evidence="1 2" key="1">
    <citation type="submission" date="2016-02" db="EMBL/GenBank/DDBJ databases">
        <authorList>
            <consortium name="Pathogen Informatics"/>
        </authorList>
    </citation>
    <scope>NUCLEOTIDE SEQUENCE [LARGE SCALE GENOMIC DNA]</scope>
    <source>
        <strain evidence="1 2">RC20</strain>
    </source>
</reference>
<sequence length="154" mass="17585">MRVFLIMIMCILGLSANSISGDVKKMWLKDVNLTCAQTFVDMRKYPKWIAVLELKNGKKVVFGSVKVMMQHFYENSHKYASKMKAMYVSDYKSGDLIDASEAFYVFGSRIVSIRGDDLIPFAKLSDAQEFSSQNSGHKILKFSGITKRLIDYLR</sequence>
<keyword evidence="2" id="KW-1185">Reference proteome</keyword>
<organism evidence="1 2">
    <name type="scientific">Campylobacter geochelonis</name>
    <dbReference type="NCBI Taxonomy" id="1780362"/>
    <lineage>
        <taxon>Bacteria</taxon>
        <taxon>Pseudomonadati</taxon>
        <taxon>Campylobacterota</taxon>
        <taxon>Epsilonproteobacteria</taxon>
        <taxon>Campylobacterales</taxon>
        <taxon>Campylobacteraceae</taxon>
        <taxon>Campylobacter</taxon>
    </lineage>
</organism>
<dbReference type="PANTHER" id="PTHR41247:SF1">
    <property type="entry name" value="HTH-TYPE TRANSCRIPTIONAL REPRESSOR YCNK"/>
    <property type="match status" value="1"/>
</dbReference>